<dbReference type="eggNOG" id="COG5377">
    <property type="taxonomic scope" value="Bacteria"/>
</dbReference>
<dbReference type="HOGENOM" id="CLU_594068_0_0_9"/>
<organism evidence="4 5">
    <name type="scientific">Butyrivibrio proteoclasticus (strain ATCC 51982 / DSM 14932 / B316)</name>
    <name type="common">Clostridium proteoclasticum</name>
    <dbReference type="NCBI Taxonomy" id="515622"/>
    <lineage>
        <taxon>Bacteria</taxon>
        <taxon>Bacillati</taxon>
        <taxon>Bacillota</taxon>
        <taxon>Clostridia</taxon>
        <taxon>Lachnospirales</taxon>
        <taxon>Lachnospiraceae</taxon>
        <taxon>Butyrivibrio</taxon>
    </lineage>
</organism>
<dbReference type="KEGG" id="bpb:bpr_IV187"/>
<geneLocation type="plasmid" evidence="4 5">
    <name>pCY186</name>
</geneLocation>
<gene>
    <name evidence="4" type="ordered locus">bpr_IV187</name>
</gene>
<dbReference type="Pfam" id="PF09588">
    <property type="entry name" value="YqaJ"/>
    <property type="match status" value="1"/>
</dbReference>
<keyword evidence="5" id="KW-1185">Reference proteome</keyword>
<dbReference type="AlphaFoldDB" id="E0S569"/>
<feature type="coiled-coil region" evidence="2">
    <location>
        <begin position="332"/>
        <end position="366"/>
    </location>
</feature>
<dbReference type="Gene3D" id="3.90.320.10">
    <property type="match status" value="1"/>
</dbReference>
<protein>
    <recommendedName>
        <fullName evidence="3">YqaJ viral recombinase domain-containing protein</fullName>
    </recommendedName>
</protein>
<dbReference type="Proteomes" id="UP000001299">
    <property type="component" value="Plasmid pCY186"/>
</dbReference>
<keyword evidence="2" id="KW-0175">Coiled coil</keyword>
<dbReference type="GO" id="GO:0016787">
    <property type="term" value="F:hydrolase activity"/>
    <property type="evidence" value="ECO:0007669"/>
    <property type="project" value="UniProtKB-KW"/>
</dbReference>
<dbReference type="EMBL" id="CP001813">
    <property type="protein sequence ID" value="ADL36551.1"/>
    <property type="molecule type" value="Genomic_DNA"/>
</dbReference>
<evidence type="ECO:0000256" key="1">
    <source>
        <dbReference type="ARBA" id="ARBA00022801"/>
    </source>
</evidence>
<dbReference type="InterPro" id="IPR011604">
    <property type="entry name" value="PDDEXK-like_dom_sf"/>
</dbReference>
<name>E0S569_BUTPB</name>
<evidence type="ECO:0000313" key="4">
    <source>
        <dbReference type="EMBL" id="ADL36551.1"/>
    </source>
</evidence>
<proteinExistence type="predicted"/>
<accession>E0S569</accession>
<dbReference type="InterPro" id="IPR011335">
    <property type="entry name" value="Restrct_endonuc-II-like"/>
</dbReference>
<evidence type="ECO:0000313" key="5">
    <source>
        <dbReference type="Proteomes" id="UP000001299"/>
    </source>
</evidence>
<evidence type="ECO:0000256" key="2">
    <source>
        <dbReference type="SAM" id="Coils"/>
    </source>
</evidence>
<feature type="domain" description="YqaJ viral recombinase" evidence="3">
    <location>
        <begin position="191"/>
        <end position="247"/>
    </location>
</feature>
<keyword evidence="1" id="KW-0378">Hydrolase</keyword>
<dbReference type="InterPro" id="IPR019080">
    <property type="entry name" value="YqaJ_viral_recombinase"/>
</dbReference>
<evidence type="ECO:0000259" key="3">
    <source>
        <dbReference type="Pfam" id="PF09588"/>
    </source>
</evidence>
<dbReference type="SUPFAM" id="SSF52980">
    <property type="entry name" value="Restriction endonuclease-like"/>
    <property type="match status" value="1"/>
</dbReference>
<reference evidence="4 5" key="1">
    <citation type="journal article" date="2010" name="PLoS ONE">
        <title>The glycobiome of the rumen bacterium Butyrivibrio proteoclasticus B316(T) highlights adaptation to a polysaccharide-rich environment.</title>
        <authorList>
            <person name="Kelly W.J."/>
            <person name="Leahy S.C."/>
            <person name="Altermann E."/>
            <person name="Yeoman C.J."/>
            <person name="Dunne J.C."/>
            <person name="Kong Z."/>
            <person name="Pacheco D.M."/>
            <person name="Li D."/>
            <person name="Noel S.J."/>
            <person name="Moon C.D."/>
            <person name="Cookson A.L."/>
            <person name="Attwood G.T."/>
        </authorList>
    </citation>
    <scope>NUCLEOTIDE SEQUENCE [LARGE SCALE GENOMIC DNA]</scope>
    <source>
        <strain evidence="5">ATCC 51982 / DSM 14932 / B316</strain>
        <plasmid evidence="5">Plasmid pCY186</plasmid>
    </source>
</reference>
<keyword evidence="4" id="KW-0614">Plasmid</keyword>
<sequence length="460" mass="53431">MANWNIKPQLKEDRKMSKTKYRPLDPTELIDTTGMDNETWLQIREHGLGKVPTDPDYIPYTITGSGASAALGVNPWLSDEEYRDKKMGIKPVLEAAFSEESKAAGHVFEPFVAINFLRYMHMNFPETKVKLIKDCIRDILPYLEDACPDKTSYEEFLRSQEKVIESFRKKWPMNPSSMWRCNTKNPDGTLKYPFALANIDGLVEINGRIGIFEAKTTSRRQSIKNYWEVGKIPPYYYWQLVFYMAVMNVDFAYITCIWGVTLQDMAVIYLERDLKIEEEFMDYLSKFVEDMEIGLPLEESKSDPELVSQYYYRLYGPATGTKDTAVELPADCRILVERALELDLEIEEEEKRLAELEAKRAELCKEIQPVMGTNAYAKIEMDDESIYGIKLKTPMKRAQFDEENFKKDHPDLYDEFSVTQLDTTSLGKKYKEMKTKYTLPAEPNPKGQPSFEIYKYAKRA</sequence>